<evidence type="ECO:0000313" key="2">
    <source>
        <dbReference type="Proteomes" id="UP000030700"/>
    </source>
</evidence>
<accession>A0A0S6VXE1</accession>
<gene>
    <name evidence="1" type="ORF">U14_01920</name>
</gene>
<organism evidence="1">
    <name type="scientific">Candidatus Moduliflexus flocculans</name>
    <dbReference type="NCBI Taxonomy" id="1499966"/>
    <lineage>
        <taxon>Bacteria</taxon>
        <taxon>Candidatus Moduliflexota</taxon>
        <taxon>Candidatus Moduliflexia</taxon>
        <taxon>Candidatus Moduliflexales</taxon>
        <taxon>Candidatus Moduliflexaceae</taxon>
    </lineage>
</organism>
<dbReference type="Proteomes" id="UP000030700">
    <property type="component" value="Unassembled WGS sequence"/>
</dbReference>
<sequence length="216" mass="25285">MITVCREVAKKLIALNNVFDNEITSNDPLLFPKYRPKKKDRIRISEQESKILFANYFLLNKIYFSIEVPTMSSHSFSGESKLSARFDLATYKANEWHEFDWIIELKAHNPKDTSIQKDLEKMLASNCNCVWFHTLKNENKATIPSILGKFRTSFETLSGQNKIESSTKLLLIFVVIEQKLLYSTEFQFAKWNKNLPKDREKLKKENVMSEIVYETV</sequence>
<dbReference type="HOGENOM" id="CLU_1207581_0_0_0"/>
<dbReference type="STRING" id="1499966.U14_01920"/>
<protein>
    <submittedName>
        <fullName evidence="1">Uncharacterized protein</fullName>
    </submittedName>
</protein>
<reference evidence="1" key="1">
    <citation type="journal article" date="2015" name="PeerJ">
        <title>First genomic representation of candidate bacterial phylum KSB3 points to enhanced environmental sensing as a trigger of wastewater bulking.</title>
        <authorList>
            <person name="Sekiguchi Y."/>
            <person name="Ohashi A."/>
            <person name="Parks D.H."/>
            <person name="Yamauchi T."/>
            <person name="Tyson G.W."/>
            <person name="Hugenholtz P."/>
        </authorList>
    </citation>
    <scope>NUCLEOTIDE SEQUENCE [LARGE SCALE GENOMIC DNA]</scope>
</reference>
<dbReference type="EMBL" id="DF820456">
    <property type="protein sequence ID" value="GAK50687.1"/>
    <property type="molecule type" value="Genomic_DNA"/>
</dbReference>
<evidence type="ECO:0000313" key="1">
    <source>
        <dbReference type="EMBL" id="GAK50687.1"/>
    </source>
</evidence>
<dbReference type="AlphaFoldDB" id="A0A0S6VXE1"/>
<keyword evidence="2" id="KW-1185">Reference proteome</keyword>
<proteinExistence type="predicted"/>
<name>A0A0S6VXE1_9BACT</name>